<proteinExistence type="predicted"/>
<sequence length="3128" mass="353661">MDELHGAQLQWIMYDVVLPPKLPSRGQGQAHERVLIDSVYSSLIEFASLVSERMRAPVKQTARMIRSFRETRDGRGGINRDSLLRLLPKLRQKQSSAILHVQAQNAAIILHGTGDGVVFQAFELHPPNKDVVTTVGRLQRCFPDLIVRVEADTFDSSDFQSTVADALVKMSTQNPLESNETLPNDSASPALVTDLLFSFLLANGNSRPGPKIWKCTREEVTISDAKNANIPWRRSPVWLALRVAMHLNLSTIKTDFVSDGIYKRFMVFFLSQLLKRATEENMHADLLHAAKAKLSRRLLKLGKEITQNEEWLDPVKESLNTAESQLEERWNEIKEACTDLVGFARLEAFNVEQDLMLNLPELDEFLKSALNRMPNDRRIPFEPKSGSLSFALGELPVLDEIESGDGCQIQNLYAFEDWVSTHFTTWISLNISAVTTCDKLYNIIRTYHELAQRHYQGSAEGMSQMILTILELWVGCDKSAVENHPLLAEFPPDIPLELFEFLLLRFKTDMGRLFRAERYLKDRSSNATRRRERSAIFSFGKEGSFSAEFAAKSTEHLSLLNKIDDEAEQVRQSRCAEFEQQFAQYNALVEQYTGMNCQCDYHEDQEFLPQEMCERCCLRAKASKLEISVYEWPLPSDNHASLSVIFEMAVPLPFKSWRDTTLMFLVDVLKLKLVGSDEAQSRCSLGSYPGLSGFCDSVTPEQRVILCSQKKPRSALESRLRIGPETTEQDVCVPSSAEWKLLDSLSKPSAKYIGACWRSSPHVPEICTVEFLPKTISIEEVLGYGPGRNGRILPNTVLARQAACPQDAPLQEHLALYSLAWGPQTQWMNILRQLAMPEQAGPATLCAARDTHEVLKSEPFVKVFLQNLETALSFHSGSWASCKAVWIFTLLAARTFSLGPDETRVACLAHMAKCRKICLQWLETLQLQILEANEHEARSKLLAKSLEVALVCLSTFDVEPDHLAEIFEQTDHAIMYLRCIILKEQARAQNDNDAVNKVLLFRSKRLAQRSLNYWSETIRENRSLDTVARLTWKGYPSVDQAWEFKAMAWAVTTVTQEQSGQNVSVSLNFLTGEFLIDGRPLSQLPTEYVTHPEYKTFFSCLTVQILPSTEPGFQFSTQRAFGDHDISLGLGELCPSSGSRDLFLRARKGSTQIFDLIPPRVLTANLPSRFVDDFVYFLDSVTGSIDARTRQDPWTPGSAGWRLESYGAFWRFCKTDGSVLVNPRSDTAVAVFGVFRSLENPCGIHVLYYAEKAQVHTHIPRLKLDFTVDIGSDIFKSRQHRGFCVSSDQEFGTLIGLRHKILLCNEGESSPRILLIPHGTVSCHESSISNYVTHVTVEVGTSSEGVIAFKIDNCQRTLKGSSLSSNLTLAYLHALTSFCVPDPWTRLTGTEQALRILQGKDVGSFTTLDVESLEILSRIANLSPKRRYMDPDNPAVEVVTWGNKCLSSSSQSSSLYTAVKPLLDKAFKTRFLYPDSYFKLPQLAFGDANLLKRSAIRTSSFQNSGFGAEEHTTKEDAIYKLENRCRDTNRGQRALEVCSILAEKCGSLMSRRPSNVTVQIRKVISGGSKVRTRGSTFPLPDSEIHYDAKWLKPPACVFPDVWFQIHRKFSQPASAISRFKLMMWLSTIVFAKESVNEVNQAVLGFATMPAMASIEIPTSDFFDGSQGEEPLRKNTRRLFEDSRLNARSGRRRIPTPKEEKKTAEEEFYNDALSQWRVKRIERRRDASYARLIDVGKAEQGLREMFDSCRKNVALKEYLDKIATVLRSAPHHTTTLKSHLDRKTPHTPRPTPRYVTLSMALEYALNLEAPSPEPAMIGPNLVKEAPKAISSRLSDLLDKVDLRASTAQEHRYAASLRESVVSLEERMTTFELVKTEATIAEHLKTHLNDTRNRFEGFLEKFSQAVGRTSQHSAHRVSSSLAIVATTHHWPRFTISIILEQLNQSNRANLPEQWKRDITLLGDLLTRVQQAERLVQLASSETDLVSELRNQNRDWDPLEYPDYLLLEIEGNLRIRSVQRAIAQEIIAPPDGRNAVFQLIMGEGKSSVLIPMIAAAVADGSRLTRVFVTRSQSHQMNRILISRLGGLLGRKVWRLPITRATKINPNEASTIMKIYRECSRDGGILLVEPEHVLSLKLATLEQAAANPRENASHGLLQVLDYAVKNSRDIVDESDELFNPKLDVVYTFGKQGPIESAPDRWLLAQEVLSLAAKFSTQVKSEYPLSIELIEVQGRFPRIRLFSDEATERLTHLIAAHICRHGLIGLPVGNSSHRARDSILRYITLSEVDNEVVENVETSSLWSPSTMHMLLLLRGLLMKRNGVLAYALKEKRWTTDFGLDRDRKPQTRLAVPYRAKDLPSSRSEYSHQDLQIVLTCLSYYYEGLSATELRQSLQHVSQCDQASNEFHMWVPRNTQIRPEYRNIKGVNVEDETCIQEILPFLRYSKGAIDYFLSRIVFPVEMKQFPERLSGSSWDIGRLKALPVTAFSGTSDRQHLLPLEMEQAKLASQVGTDAMVLSKLLSEENRIVLLSTLGYTSIGSGYHLLQAILRIDPQPRVIIDVGAQILELSNQDAARAWLNLTEDREDIEAALFFTQAGELVVLDQRGHIEPLHTSFYAEQLDLCVVFLDQANTVGSNIAIPRNYRAAVTLGDKLTKDKLAQACLRMRRLGDGQTVVFCVSQEIETRIKAANPRLGANPIEISDIIDWTISETWRDTRQAMGTWAAQGRRFEKERNLWQLIQDSQQDSQSSARQLRSRRENALTISQDLAKKFLESETQTLEGRFRPNFVPRPSIADLPIDQDNLNRIVQRCREFNSSDAQPICFEQQQEKEQEMAPEIEQECQIYRRHDAEPANHRAAEKVKAFIKSGKIGNGSGFLWAFETLQKTSAASHFNLEKFPHVLRATLDFANTIKGDSSREYGTDAYIREVQWVLTSWNANKRETIAVLLSPYEAEQYLPLIEASTHVVLRLFSARKMLSYPALDELNLFTVGKGTSDHPISRNIKIQLNLFAGSLYFTSYSEYVDCADYLCLTWGARAEAADAGVDGYLQPNVRRRQHFGRANFEESPVQFLKVLYSIRHHGMNISKTHIGKMLNGIILTEEDFDPRNKRVAEEELSREEAEESVFVEEDTVMEGAG</sequence>
<keyword evidence="3" id="KW-0645">Protease</keyword>
<reference evidence="11 12" key="1">
    <citation type="journal article" date="2014" name="Genome Biol. Evol.">
        <title>Comparative genomics and transcriptomics analyses reveal divergent lifestyle features of nematode endoparasitic fungus Hirsutella minnesotensis.</title>
        <authorList>
            <person name="Lai Y."/>
            <person name="Liu K."/>
            <person name="Zhang X."/>
            <person name="Zhang X."/>
            <person name="Li K."/>
            <person name="Wang N."/>
            <person name="Shu C."/>
            <person name="Wu Y."/>
            <person name="Wang C."/>
            <person name="Bushley K.E."/>
            <person name="Xiang M."/>
            <person name="Liu X."/>
        </authorList>
    </citation>
    <scope>NUCLEOTIDE SEQUENCE [LARGE SCALE GENOMIC DNA]</scope>
    <source>
        <strain evidence="11 12">3608</strain>
    </source>
</reference>
<protein>
    <recommendedName>
        <fullName evidence="2">ubiquitinyl hydrolase 1</fullName>
        <ecNumber evidence="2">3.4.19.12</ecNumber>
    </recommendedName>
</protein>
<evidence type="ECO:0000256" key="5">
    <source>
        <dbReference type="ARBA" id="ARBA00022801"/>
    </source>
</evidence>
<keyword evidence="6" id="KW-0788">Thiol protease</keyword>
<name>A0A0F7ZK33_9HYPO</name>
<dbReference type="PANTHER" id="PTHR13367">
    <property type="entry name" value="UBIQUITIN THIOESTERASE"/>
    <property type="match status" value="1"/>
</dbReference>
<evidence type="ECO:0000313" key="12">
    <source>
        <dbReference type="Proteomes" id="UP000054481"/>
    </source>
</evidence>
<feature type="domain" description="DUF3638" evidence="8">
    <location>
        <begin position="1991"/>
        <end position="2214"/>
    </location>
</feature>
<dbReference type="PANTHER" id="PTHR13367:SF34">
    <property type="match status" value="1"/>
</dbReference>
<feature type="domain" description="DUF3645" evidence="9">
    <location>
        <begin position="2335"/>
        <end position="2370"/>
    </location>
</feature>
<evidence type="ECO:0000313" key="11">
    <source>
        <dbReference type="EMBL" id="KJZ70160.1"/>
    </source>
</evidence>
<feature type="region of interest" description="Disordered" evidence="7">
    <location>
        <begin position="3104"/>
        <end position="3128"/>
    </location>
</feature>
<evidence type="ECO:0000256" key="3">
    <source>
        <dbReference type="ARBA" id="ARBA00022670"/>
    </source>
</evidence>
<evidence type="ECO:0000259" key="9">
    <source>
        <dbReference type="Pfam" id="PF12359"/>
    </source>
</evidence>
<organism evidence="11 12">
    <name type="scientific">Hirsutella minnesotensis 3608</name>
    <dbReference type="NCBI Taxonomy" id="1043627"/>
    <lineage>
        <taxon>Eukaryota</taxon>
        <taxon>Fungi</taxon>
        <taxon>Dikarya</taxon>
        <taxon>Ascomycota</taxon>
        <taxon>Pezizomycotina</taxon>
        <taxon>Sordariomycetes</taxon>
        <taxon>Hypocreomycetidae</taxon>
        <taxon>Hypocreales</taxon>
        <taxon>Ophiocordycipitaceae</taxon>
        <taxon>Hirsutella</taxon>
    </lineage>
</organism>
<dbReference type="InterPro" id="IPR051346">
    <property type="entry name" value="OTU_Deubiquitinase"/>
</dbReference>
<gene>
    <name evidence="11" type="ORF">HIM_10444</name>
</gene>
<dbReference type="Pfam" id="PF12340">
    <property type="entry name" value="DUF3638"/>
    <property type="match status" value="1"/>
</dbReference>
<keyword evidence="5" id="KW-0378">Hydrolase</keyword>
<dbReference type="OrthoDB" id="3182339at2759"/>
<feature type="compositionally biased region" description="Acidic residues" evidence="7">
    <location>
        <begin position="3111"/>
        <end position="3128"/>
    </location>
</feature>
<dbReference type="GO" id="GO:0004843">
    <property type="term" value="F:cysteine-type deubiquitinase activity"/>
    <property type="evidence" value="ECO:0007669"/>
    <property type="project" value="UniProtKB-EC"/>
</dbReference>
<keyword evidence="4" id="KW-0833">Ubl conjugation pathway</keyword>
<dbReference type="Proteomes" id="UP000054481">
    <property type="component" value="Unassembled WGS sequence"/>
</dbReference>
<dbReference type="EC" id="3.4.19.12" evidence="2"/>
<accession>A0A0F7ZK33</accession>
<dbReference type="InterPro" id="IPR022099">
    <property type="entry name" value="DUF3638"/>
</dbReference>
<evidence type="ECO:0000256" key="6">
    <source>
        <dbReference type="ARBA" id="ARBA00022807"/>
    </source>
</evidence>
<dbReference type="InterPro" id="IPR022105">
    <property type="entry name" value="DUF3645"/>
</dbReference>
<dbReference type="EMBL" id="KQ030643">
    <property type="protein sequence ID" value="KJZ70160.1"/>
    <property type="molecule type" value="Genomic_DNA"/>
</dbReference>
<feature type="region of interest" description="Disordered" evidence="7">
    <location>
        <begin position="1772"/>
        <end position="1791"/>
    </location>
</feature>
<dbReference type="Pfam" id="PF12359">
    <property type="entry name" value="DUF3645"/>
    <property type="match status" value="1"/>
</dbReference>
<evidence type="ECO:0000256" key="7">
    <source>
        <dbReference type="SAM" id="MobiDB-lite"/>
    </source>
</evidence>
<evidence type="ECO:0000259" key="10">
    <source>
        <dbReference type="Pfam" id="PF20255"/>
    </source>
</evidence>
<evidence type="ECO:0000256" key="1">
    <source>
        <dbReference type="ARBA" id="ARBA00000707"/>
    </source>
</evidence>
<dbReference type="GO" id="GO:0006508">
    <property type="term" value="P:proteolysis"/>
    <property type="evidence" value="ECO:0007669"/>
    <property type="project" value="UniProtKB-KW"/>
</dbReference>
<dbReference type="Pfam" id="PF20255">
    <property type="entry name" value="DUF6606"/>
    <property type="match status" value="1"/>
</dbReference>
<dbReference type="InterPro" id="IPR046541">
    <property type="entry name" value="DUF6606"/>
</dbReference>
<evidence type="ECO:0000259" key="8">
    <source>
        <dbReference type="Pfam" id="PF12340"/>
    </source>
</evidence>
<evidence type="ECO:0000256" key="2">
    <source>
        <dbReference type="ARBA" id="ARBA00012759"/>
    </source>
</evidence>
<feature type="domain" description="DUF6606" evidence="10">
    <location>
        <begin position="12"/>
        <end position="275"/>
    </location>
</feature>
<evidence type="ECO:0000256" key="4">
    <source>
        <dbReference type="ARBA" id="ARBA00022786"/>
    </source>
</evidence>
<comment type="catalytic activity">
    <reaction evidence="1">
        <text>Thiol-dependent hydrolysis of ester, thioester, amide, peptide and isopeptide bonds formed by the C-terminal Gly of ubiquitin (a 76-residue protein attached to proteins as an intracellular targeting signal).</text>
        <dbReference type="EC" id="3.4.19.12"/>
    </reaction>
</comment>
<keyword evidence="12" id="KW-1185">Reference proteome</keyword>